<dbReference type="OrthoDB" id="259598at2759"/>
<evidence type="ECO:0000313" key="12">
    <source>
        <dbReference type="Ensembl" id="ENSOANP00000035539.1"/>
    </source>
</evidence>
<dbReference type="GO" id="GO:0000922">
    <property type="term" value="C:spindle pole"/>
    <property type="evidence" value="ECO:0000318"/>
    <property type="project" value="GO_Central"/>
</dbReference>
<dbReference type="Pfam" id="PF15007">
    <property type="entry name" value="CEP44"/>
    <property type="match status" value="1"/>
</dbReference>
<keyword evidence="13" id="KW-1185">Reference proteome</keyword>
<dbReference type="GO" id="GO:0007099">
    <property type="term" value="P:centriole replication"/>
    <property type="evidence" value="ECO:0000318"/>
    <property type="project" value="GO_Central"/>
</dbReference>
<dbReference type="RefSeq" id="XP_028932153.1">
    <property type="nucleotide sequence ID" value="XM_029076320.2"/>
</dbReference>
<dbReference type="PANTHER" id="PTHR31477">
    <property type="entry name" value="CENTROSOMAL PROTEIN OF 44 KDA"/>
    <property type="match status" value="1"/>
</dbReference>
<evidence type="ECO:0000256" key="1">
    <source>
        <dbReference type="ARBA" id="ARBA00004114"/>
    </source>
</evidence>
<feature type="compositionally biased region" description="Basic and acidic residues" evidence="10">
    <location>
        <begin position="317"/>
        <end position="332"/>
    </location>
</feature>
<dbReference type="GO" id="GO:0036064">
    <property type="term" value="C:ciliary basal body"/>
    <property type="evidence" value="ECO:0007669"/>
    <property type="project" value="Ensembl"/>
</dbReference>
<comment type="subcellular location">
    <subcellularLocation>
        <location evidence="1">Cytoplasm</location>
        <location evidence="1">Cytoskeleton</location>
        <location evidence="1">Microtubule organizing center</location>
        <location evidence="1">Centrosome</location>
        <location evidence="1">Centriole</location>
    </subcellularLocation>
    <subcellularLocation>
        <location evidence="3">Cytoplasm</location>
        <location evidence="3">Cytoskeleton</location>
        <location evidence="3">Spindle pole</location>
    </subcellularLocation>
    <subcellularLocation>
        <location evidence="2">Midbody</location>
    </subcellularLocation>
</comment>
<accession>A0A6I8N363</accession>
<dbReference type="CTD" id="80817"/>
<dbReference type="FunCoup" id="A0A6I8N363">
    <property type="interactions" value="1212"/>
</dbReference>
<dbReference type="RefSeq" id="XP_028932152.1">
    <property type="nucleotide sequence ID" value="XM_029076319.2"/>
</dbReference>
<dbReference type="GeneID" id="100074619"/>
<feature type="compositionally biased region" description="Basic and acidic residues" evidence="10">
    <location>
        <begin position="340"/>
        <end position="351"/>
    </location>
</feature>
<keyword evidence="6" id="KW-0175">Coiled coil</keyword>
<dbReference type="GO" id="GO:0005829">
    <property type="term" value="C:cytosol"/>
    <property type="evidence" value="ECO:0007669"/>
    <property type="project" value="Ensembl"/>
</dbReference>
<gene>
    <name evidence="12" type="primary">CEP44</name>
</gene>
<feature type="compositionally biased region" description="Polar residues" evidence="10">
    <location>
        <begin position="354"/>
        <end position="379"/>
    </location>
</feature>
<dbReference type="Ensembl" id="ENSOANT00000076779.1">
    <property type="protein sequence ID" value="ENSOANP00000035539.1"/>
    <property type="gene ID" value="ENSOANG00000005601.4"/>
</dbReference>
<reference evidence="12" key="2">
    <citation type="submission" date="2025-08" db="UniProtKB">
        <authorList>
            <consortium name="Ensembl"/>
        </authorList>
    </citation>
    <scope>IDENTIFICATION</scope>
    <source>
        <strain evidence="12">Glennie</strain>
    </source>
</reference>
<dbReference type="GO" id="GO:0005813">
    <property type="term" value="C:centrosome"/>
    <property type="evidence" value="ECO:0000318"/>
    <property type="project" value="GO_Central"/>
</dbReference>
<evidence type="ECO:0000256" key="3">
    <source>
        <dbReference type="ARBA" id="ARBA00004647"/>
    </source>
</evidence>
<evidence type="ECO:0000256" key="2">
    <source>
        <dbReference type="ARBA" id="ARBA00004214"/>
    </source>
</evidence>
<organism evidence="12 13">
    <name type="scientific">Ornithorhynchus anatinus</name>
    <name type="common">Duckbill platypus</name>
    <dbReference type="NCBI Taxonomy" id="9258"/>
    <lineage>
        <taxon>Eukaryota</taxon>
        <taxon>Metazoa</taxon>
        <taxon>Chordata</taxon>
        <taxon>Craniata</taxon>
        <taxon>Vertebrata</taxon>
        <taxon>Euteleostomi</taxon>
        <taxon>Mammalia</taxon>
        <taxon>Monotremata</taxon>
        <taxon>Ornithorhynchidae</taxon>
        <taxon>Ornithorhynchus</taxon>
    </lineage>
</organism>
<dbReference type="InterPro" id="IPR033603">
    <property type="entry name" value="CEP44"/>
</dbReference>
<evidence type="ECO:0000256" key="10">
    <source>
        <dbReference type="SAM" id="MobiDB-lite"/>
    </source>
</evidence>
<reference evidence="12" key="3">
    <citation type="submission" date="2025-09" db="UniProtKB">
        <authorList>
            <consortium name="Ensembl"/>
        </authorList>
    </citation>
    <scope>IDENTIFICATION</scope>
    <source>
        <strain evidence="12">Glennie</strain>
    </source>
</reference>
<dbReference type="GO" id="GO:0008017">
    <property type="term" value="F:microtubule binding"/>
    <property type="evidence" value="ECO:0007669"/>
    <property type="project" value="Ensembl"/>
</dbReference>
<dbReference type="GO" id="GO:0005814">
    <property type="term" value="C:centriole"/>
    <property type="evidence" value="ECO:0007669"/>
    <property type="project" value="UniProtKB-SubCell"/>
</dbReference>
<protein>
    <recommendedName>
        <fullName evidence="4">Centrosomal protein of 44 kDa</fullName>
    </recommendedName>
</protein>
<feature type="domain" description="Centrosomal CEP44" evidence="11">
    <location>
        <begin position="64"/>
        <end position="163"/>
    </location>
</feature>
<evidence type="ECO:0000259" key="11">
    <source>
        <dbReference type="Pfam" id="PF15007"/>
    </source>
</evidence>
<feature type="region of interest" description="Disordered" evidence="10">
    <location>
        <begin position="317"/>
        <end position="379"/>
    </location>
</feature>
<evidence type="ECO:0000256" key="6">
    <source>
        <dbReference type="ARBA" id="ARBA00023054"/>
    </source>
</evidence>
<keyword evidence="5" id="KW-0963">Cytoplasm</keyword>
<dbReference type="GO" id="GO:0030496">
    <property type="term" value="C:midbody"/>
    <property type="evidence" value="ECO:0007669"/>
    <property type="project" value="UniProtKB-SubCell"/>
</dbReference>
<dbReference type="InParanoid" id="A0A6I8N363"/>
<dbReference type="AlphaFoldDB" id="A0A6I8N363"/>
<comment type="subunit">
    <text evidence="9">Interacts with CROCC. Interacts with POC1B; the interaction is direct and recruits POC1B to centriolar microtubules. Binds to centriolar microtubules.</text>
</comment>
<dbReference type="GO" id="GO:0010457">
    <property type="term" value="P:centriole-centriole cohesion"/>
    <property type="evidence" value="ECO:0000318"/>
    <property type="project" value="GO_Central"/>
</dbReference>
<evidence type="ECO:0000256" key="8">
    <source>
        <dbReference type="ARBA" id="ARBA00046235"/>
    </source>
</evidence>
<dbReference type="Bgee" id="ENSOANG00000005601">
    <property type="expression patterns" value="Expressed in testis and 8 other cell types or tissues"/>
</dbReference>
<feature type="compositionally biased region" description="Basic and acidic residues" evidence="10">
    <location>
        <begin position="225"/>
        <end position="234"/>
    </location>
</feature>
<evidence type="ECO:0000256" key="9">
    <source>
        <dbReference type="ARBA" id="ARBA00046550"/>
    </source>
</evidence>
<proteinExistence type="predicted"/>
<evidence type="ECO:0000313" key="13">
    <source>
        <dbReference type="Proteomes" id="UP000002279"/>
    </source>
</evidence>
<evidence type="ECO:0000256" key="7">
    <source>
        <dbReference type="ARBA" id="ARBA00023212"/>
    </source>
</evidence>
<comment type="function">
    <text evidence="8">Centriole-enriched microtubule-binding protein involved in centriole biogenesis. In collaboration with CEP295 and POC1B, is required for the centriole-to-centrosome conversion by ensuring the formation of bona fide centriole wall. Functions as a linker component that maintains centrosome cohesion. Associates with CROCC and regulates its stability and localization to the centrosome.</text>
</comment>
<reference evidence="12 13" key="1">
    <citation type="journal article" date="2008" name="Nature">
        <title>Genome analysis of the platypus reveals unique signatures of evolution.</title>
        <authorList>
            <person name="Warren W.C."/>
            <person name="Hillier L.W."/>
            <person name="Marshall Graves J.A."/>
            <person name="Birney E."/>
            <person name="Ponting C.P."/>
            <person name="Grutzner F."/>
            <person name="Belov K."/>
            <person name="Miller W."/>
            <person name="Clarke L."/>
            <person name="Chinwalla A.T."/>
            <person name="Yang S.P."/>
            <person name="Heger A."/>
            <person name="Locke D.P."/>
            <person name="Miethke P."/>
            <person name="Waters P.D."/>
            <person name="Veyrunes F."/>
            <person name="Fulton L."/>
            <person name="Fulton B."/>
            <person name="Graves T."/>
            <person name="Wallis J."/>
            <person name="Puente X.S."/>
            <person name="Lopez-Otin C."/>
            <person name="Ordonez G.R."/>
            <person name="Eichler E.E."/>
            <person name="Chen L."/>
            <person name="Cheng Z."/>
            <person name="Deakin J.E."/>
            <person name="Alsop A."/>
            <person name="Thompson K."/>
            <person name="Kirby P."/>
            <person name="Papenfuss A.T."/>
            <person name="Wakefield M.J."/>
            <person name="Olender T."/>
            <person name="Lancet D."/>
            <person name="Huttley G.A."/>
            <person name="Smit A.F."/>
            <person name="Pask A."/>
            <person name="Temple-Smith P."/>
            <person name="Batzer M.A."/>
            <person name="Walker J.A."/>
            <person name="Konkel M.K."/>
            <person name="Harris R.S."/>
            <person name="Whittington C.M."/>
            <person name="Wong E.S."/>
            <person name="Gemmell N.J."/>
            <person name="Buschiazzo E."/>
            <person name="Vargas Jentzsch I.M."/>
            <person name="Merkel A."/>
            <person name="Schmitz J."/>
            <person name="Zemann A."/>
            <person name="Churakov G."/>
            <person name="Kriegs J.O."/>
            <person name="Brosius J."/>
            <person name="Murchison E.P."/>
            <person name="Sachidanandam R."/>
            <person name="Smith C."/>
            <person name="Hannon G.J."/>
            <person name="Tsend-Ayush E."/>
            <person name="McMillan D."/>
            <person name="Attenborough R."/>
            <person name="Rens W."/>
            <person name="Ferguson-Smith M."/>
            <person name="Lefevre C.M."/>
            <person name="Sharp J.A."/>
            <person name="Nicholas K.R."/>
            <person name="Ray D.A."/>
            <person name="Kube M."/>
            <person name="Reinhardt R."/>
            <person name="Pringle T.H."/>
            <person name="Taylor J."/>
            <person name="Jones R.C."/>
            <person name="Nixon B."/>
            <person name="Dacheux J.L."/>
            <person name="Niwa H."/>
            <person name="Sekita Y."/>
            <person name="Huang X."/>
            <person name="Stark A."/>
            <person name="Kheradpour P."/>
            <person name="Kellis M."/>
            <person name="Flicek P."/>
            <person name="Chen Y."/>
            <person name="Webber C."/>
            <person name="Hardison R."/>
            <person name="Nelson J."/>
            <person name="Hallsworth-Pepin K."/>
            <person name="Delehaunty K."/>
            <person name="Markovic C."/>
            <person name="Minx P."/>
            <person name="Feng Y."/>
            <person name="Kremitzki C."/>
            <person name="Mitreva M."/>
            <person name="Glasscock J."/>
            <person name="Wylie T."/>
            <person name="Wohldmann P."/>
            <person name="Thiru P."/>
            <person name="Nhan M.N."/>
            <person name="Pohl C.S."/>
            <person name="Smith S.M."/>
            <person name="Hou S."/>
            <person name="Nefedov M."/>
            <person name="de Jong P.J."/>
            <person name="Renfree M.B."/>
            <person name="Mardis E.R."/>
            <person name="Wilson R.K."/>
        </authorList>
    </citation>
    <scope>NUCLEOTIDE SEQUENCE [LARGE SCALE GENOMIC DNA]</scope>
    <source>
        <strain evidence="12 13">Glennie</strain>
    </source>
</reference>
<dbReference type="RefSeq" id="XP_028932151.1">
    <property type="nucleotide sequence ID" value="XM_029076318.2"/>
</dbReference>
<dbReference type="GeneTree" id="ENSGT00390000009873"/>
<keyword evidence="7" id="KW-0206">Cytoskeleton</keyword>
<feature type="region of interest" description="Disordered" evidence="10">
    <location>
        <begin position="200"/>
        <end position="234"/>
    </location>
</feature>
<dbReference type="Proteomes" id="UP000002279">
    <property type="component" value="Chromosome 12"/>
</dbReference>
<sequence>MATGDLKGSLRKVEHGLRLLNYPREVDYAGPSFDHTPLLESQNSKSTFPSWEGVSDHLFKPRLRMVKGDPAAFLPIISYAFTSYSTCIAELLVASGVELIGKNDVRFLDAVYKLLRDRFQYKPILTKHQFLQCGFAERKIQIVCDIMNSVMKRHKELCNLNKVKSQPKRKGTSKSDSQGNFEDHFADPVIVDITGEVMTSEQKKATVERHPDKEDNVEFPSARSITEDNRETDMPGKEVIEGTCEQQDPEFSTQIAALQRGLVECQDKLDRLSRIEDKLHSLEEQLKGKVIIDEKAWNNLLSRVLLLETELLLQPKKNDPSEFNEGRKERTSVKNTDLTSTDRERKEEMPENLHLQSSGYSSLLSPDPSPRTTAINYSGLTEVSEETTMQKVERIGKMIQETAELLKHSSNPS</sequence>
<evidence type="ECO:0000256" key="5">
    <source>
        <dbReference type="ARBA" id="ARBA00022490"/>
    </source>
</evidence>
<feature type="region of interest" description="Disordered" evidence="10">
    <location>
        <begin position="162"/>
        <end position="182"/>
    </location>
</feature>
<name>A0A6I8N363_ORNAN</name>
<dbReference type="PANTHER" id="PTHR31477:SF1">
    <property type="entry name" value="CENTROSOMAL PROTEIN OF 44 KDA"/>
    <property type="match status" value="1"/>
</dbReference>
<dbReference type="InterPro" id="IPR029157">
    <property type="entry name" value="CEP44_CC"/>
</dbReference>
<feature type="compositionally biased region" description="Basic and acidic residues" evidence="10">
    <location>
        <begin position="201"/>
        <end position="216"/>
    </location>
</feature>
<dbReference type="RefSeq" id="XP_028932154.1">
    <property type="nucleotide sequence ID" value="XM_029076321.2"/>
</dbReference>
<dbReference type="OMA" id="NWMEDKL"/>
<evidence type="ECO:0000256" key="4">
    <source>
        <dbReference type="ARBA" id="ARBA00014053"/>
    </source>
</evidence>